<gene>
    <name evidence="2" type="ORF">Solumvirus2_5</name>
</gene>
<dbReference type="EMBL" id="MK072499">
    <property type="protein sequence ID" value="AYV86198.1"/>
    <property type="molecule type" value="Genomic_DNA"/>
</dbReference>
<accession>A0A3G5AGE0</accession>
<evidence type="ECO:0000256" key="1">
    <source>
        <dbReference type="SAM" id="Phobius"/>
    </source>
</evidence>
<evidence type="ECO:0000313" key="2">
    <source>
        <dbReference type="EMBL" id="AYV86198.1"/>
    </source>
</evidence>
<reference evidence="2" key="1">
    <citation type="submission" date="2018-10" db="EMBL/GenBank/DDBJ databases">
        <title>Hidden diversity of soil giant viruses.</title>
        <authorList>
            <person name="Schulz F."/>
            <person name="Alteio L."/>
            <person name="Goudeau D."/>
            <person name="Ryan E.M."/>
            <person name="Malmstrom R.R."/>
            <person name="Blanchard J."/>
            <person name="Woyke T."/>
        </authorList>
    </citation>
    <scope>NUCLEOTIDE SEQUENCE</scope>
    <source>
        <strain evidence="2">SMV1</strain>
    </source>
</reference>
<sequence>METQEVRALLWGIFILFAIIVIGLILAAYKAQNVAATVKSTSQQAGNIATQVWQQVQGQLKTASPGAHSLASNILNAIAPTRFPK</sequence>
<proteinExistence type="predicted"/>
<keyword evidence="1" id="KW-0472">Membrane</keyword>
<protein>
    <submittedName>
        <fullName evidence="2">Uncharacterized protein</fullName>
    </submittedName>
</protein>
<keyword evidence="1" id="KW-1133">Transmembrane helix</keyword>
<keyword evidence="1" id="KW-0812">Transmembrane</keyword>
<feature type="transmembrane region" description="Helical" evidence="1">
    <location>
        <begin position="6"/>
        <end position="29"/>
    </location>
</feature>
<name>A0A3G5AGE0_9VIRU</name>
<organism evidence="2">
    <name type="scientific">Solumvirus sp</name>
    <dbReference type="NCBI Taxonomy" id="2487773"/>
    <lineage>
        <taxon>Viruses</taxon>
        <taxon>Pithoviruses</taxon>
    </lineage>
</organism>